<name>A0A8J4A5I0_9ACTN</name>
<protein>
    <submittedName>
        <fullName evidence="1">Uncharacterized protein</fullName>
    </submittedName>
</protein>
<proteinExistence type="predicted"/>
<comment type="caution">
    <text evidence="1">The sequence shown here is derived from an EMBL/GenBank/DDBJ whole genome shotgun (WGS) entry which is preliminary data.</text>
</comment>
<evidence type="ECO:0000313" key="1">
    <source>
        <dbReference type="EMBL" id="GIJ74603.1"/>
    </source>
</evidence>
<evidence type="ECO:0000313" key="2">
    <source>
        <dbReference type="Proteomes" id="UP000635606"/>
    </source>
</evidence>
<dbReference type="EMBL" id="BOPH01000141">
    <property type="protein sequence ID" value="GIJ74603.1"/>
    <property type="molecule type" value="Genomic_DNA"/>
</dbReference>
<keyword evidence="2" id="KW-1185">Reference proteome</keyword>
<sequence>MSGKTLSVGRFEYGIEDDDFVTVVEQVKNALENGTVAQVPVVTADKRQVMLFINGSATDAVVIDPDSDGRPHEFG</sequence>
<reference evidence="1" key="1">
    <citation type="submission" date="2021-01" db="EMBL/GenBank/DDBJ databases">
        <title>Whole genome shotgun sequence of Virgisporangium ochraceum NBRC 16418.</title>
        <authorList>
            <person name="Komaki H."/>
            <person name="Tamura T."/>
        </authorList>
    </citation>
    <scope>NUCLEOTIDE SEQUENCE</scope>
    <source>
        <strain evidence="1">NBRC 16418</strain>
    </source>
</reference>
<accession>A0A8J4A5I0</accession>
<dbReference type="AlphaFoldDB" id="A0A8J4A5I0"/>
<dbReference type="Proteomes" id="UP000635606">
    <property type="component" value="Unassembled WGS sequence"/>
</dbReference>
<organism evidence="1 2">
    <name type="scientific">Virgisporangium ochraceum</name>
    <dbReference type="NCBI Taxonomy" id="65505"/>
    <lineage>
        <taxon>Bacteria</taxon>
        <taxon>Bacillati</taxon>
        <taxon>Actinomycetota</taxon>
        <taxon>Actinomycetes</taxon>
        <taxon>Micromonosporales</taxon>
        <taxon>Micromonosporaceae</taxon>
        <taxon>Virgisporangium</taxon>
    </lineage>
</organism>
<gene>
    <name evidence="1" type="ORF">Voc01_095200</name>
</gene>
<dbReference type="RefSeq" id="WP_203934398.1">
    <property type="nucleotide sequence ID" value="NZ_BOPH01000141.1"/>
</dbReference>